<dbReference type="AlphaFoldDB" id="I3ZUV4"/>
<proteinExistence type="predicted"/>
<dbReference type="Proteomes" id="UP000006064">
    <property type="component" value="Chromosome"/>
</dbReference>
<dbReference type="GeneID" id="13037682"/>
<sequence>MGDIVVKVPKELENVLTPRALRKIELEVLREIEERIQRAQRFIVLAERSELEEKDAEELSRAMKERLAKRYGVL</sequence>
<accession>I3ZUV4</accession>
<evidence type="ECO:0000256" key="1">
    <source>
        <dbReference type="SAM" id="Coils"/>
    </source>
</evidence>
<protein>
    <submittedName>
        <fullName evidence="2">Uncharacterized protein</fullName>
    </submittedName>
</protein>
<keyword evidence="3" id="KW-1185">Reference proteome</keyword>
<dbReference type="EMBL" id="CP003651">
    <property type="protein sequence ID" value="AFL95488.1"/>
    <property type="molecule type" value="Genomic_DNA"/>
</dbReference>
<dbReference type="RefSeq" id="WP_014789121.1">
    <property type="nucleotide sequence ID" value="NC_018015.1"/>
</dbReference>
<dbReference type="STRING" id="163003.CL1_1289"/>
<feature type="coiled-coil region" evidence="1">
    <location>
        <begin position="29"/>
        <end position="66"/>
    </location>
</feature>
<reference evidence="2 3" key="1">
    <citation type="journal article" date="2012" name="J. Bacteriol.">
        <title>Complete Genome Sequence of the Hyperthermophilic Archaeon Thermococcus sp. Strain CL1, Isolated from a Paralvinella sp. Polychaete Worm Collected from a Hydrothermal Vent.</title>
        <authorList>
            <person name="Jung J.H."/>
            <person name="Holden J.F."/>
            <person name="Seo D.H."/>
            <person name="Park K.H."/>
            <person name="Shin H."/>
            <person name="Ryu S."/>
            <person name="Lee J.H."/>
            <person name="Park C.S."/>
        </authorList>
    </citation>
    <scope>NUCLEOTIDE SEQUENCE [LARGE SCALE GENOMIC DNA]</scope>
    <source>
        <strain evidence="3">DSM 27260 / KACC 17922 / CL1</strain>
    </source>
</reference>
<gene>
    <name evidence="2" type="ORF">CL1_1289</name>
</gene>
<keyword evidence="1" id="KW-0175">Coiled coil</keyword>
<evidence type="ECO:0000313" key="2">
    <source>
        <dbReference type="EMBL" id="AFL95488.1"/>
    </source>
</evidence>
<dbReference type="HOGENOM" id="CLU_200170_0_0_2"/>
<organism evidence="2 3">
    <name type="scientific">Thermococcus cleftensis (strain DSM 27260 / KACC 17922 / CL1)</name>
    <dbReference type="NCBI Taxonomy" id="163003"/>
    <lineage>
        <taxon>Archaea</taxon>
        <taxon>Methanobacteriati</taxon>
        <taxon>Methanobacteriota</taxon>
        <taxon>Thermococci</taxon>
        <taxon>Thermococcales</taxon>
        <taxon>Thermococcaceae</taxon>
        <taxon>Thermococcus</taxon>
    </lineage>
</organism>
<evidence type="ECO:0000313" key="3">
    <source>
        <dbReference type="Proteomes" id="UP000006064"/>
    </source>
</evidence>
<dbReference type="KEGG" id="thm:CL1_1289"/>
<dbReference type="OrthoDB" id="378741at2157"/>
<name>I3ZUV4_THECF</name>